<keyword evidence="2" id="KW-0812">Transmembrane</keyword>
<sequence length="112" mass="11806">MAIALILVLLGTVGVLGKPLLATVMFLAFFRYGLNGIYELTSSASVQSASGIIGCLIFALSLYGGLALALEDVQHRTVIPFGRRGEARDAIESELSEQVGPVGQEAGVRKQL</sequence>
<keyword evidence="2" id="KW-0472">Membrane</keyword>
<name>A0A6J4JCI2_9CHLR</name>
<organism evidence="3">
    <name type="scientific">uncultured Chloroflexia bacterium</name>
    <dbReference type="NCBI Taxonomy" id="1672391"/>
    <lineage>
        <taxon>Bacteria</taxon>
        <taxon>Bacillati</taxon>
        <taxon>Chloroflexota</taxon>
        <taxon>Chloroflexia</taxon>
        <taxon>environmental samples</taxon>
    </lineage>
</organism>
<feature type="region of interest" description="Disordered" evidence="1">
    <location>
        <begin position="93"/>
        <end position="112"/>
    </location>
</feature>
<evidence type="ECO:0000256" key="1">
    <source>
        <dbReference type="SAM" id="MobiDB-lite"/>
    </source>
</evidence>
<proteinExistence type="predicted"/>
<feature type="transmembrane region" description="Helical" evidence="2">
    <location>
        <begin position="49"/>
        <end position="70"/>
    </location>
</feature>
<accession>A0A6J4JCI2</accession>
<evidence type="ECO:0000313" key="3">
    <source>
        <dbReference type="EMBL" id="CAA9273813.1"/>
    </source>
</evidence>
<reference evidence="3" key="1">
    <citation type="submission" date="2020-02" db="EMBL/GenBank/DDBJ databases">
        <authorList>
            <person name="Meier V. D."/>
        </authorList>
    </citation>
    <scope>NUCLEOTIDE SEQUENCE</scope>
    <source>
        <strain evidence="3">AVDCRST_MAG93</strain>
    </source>
</reference>
<protein>
    <submittedName>
        <fullName evidence="3">Uncharacterized protein</fullName>
    </submittedName>
</protein>
<evidence type="ECO:0000256" key="2">
    <source>
        <dbReference type="SAM" id="Phobius"/>
    </source>
</evidence>
<keyword evidence="2" id="KW-1133">Transmembrane helix</keyword>
<dbReference type="AlphaFoldDB" id="A0A6J4JCI2"/>
<dbReference type="EMBL" id="CADCTR010000953">
    <property type="protein sequence ID" value="CAA9273813.1"/>
    <property type="molecule type" value="Genomic_DNA"/>
</dbReference>
<gene>
    <name evidence="3" type="ORF">AVDCRST_MAG93-2774</name>
</gene>